<dbReference type="AlphaFoldDB" id="F0WR26"/>
<sequence length="305" mass="34962">MMIDSGASHVLDDVSQKRIQSNLFYVPCGALKAITNIERVLIRAFAFIMYRIAEKQAQCCVKKIQQYYENLHRQLSPSKAADSLERVRNSFVALSDQQFTKFWIALMDKSMEEGQWIGYSQLETSTDKVEATHDASIVKRTYKQFIRVINRILPGCRSKSHIQSRMCVTQTPLTSPDDRFEFIDMMHQLGVYVADQSQIHEPNEDVEMGWAVEYLEQESSCLPEAMTQKMRQMMHSSIPLNLFRVAVDYNCTGDDDATLEMLGSVTPDSLPPTPITRALQAKRMNRYTVSVLDHANLALRMMQEN</sequence>
<name>F0WR26_9STRA</name>
<protein>
    <submittedName>
        <fullName evidence="1">Uncharacterized protein AlNc14C207G8834</fullName>
    </submittedName>
</protein>
<proteinExistence type="predicted"/>
<reference evidence="1" key="2">
    <citation type="submission" date="2011-02" db="EMBL/GenBank/DDBJ databases">
        <authorList>
            <person name="MacLean D."/>
        </authorList>
    </citation>
    <scope>NUCLEOTIDE SEQUENCE</scope>
</reference>
<accession>F0WR26</accession>
<evidence type="ECO:0000313" key="1">
    <source>
        <dbReference type="EMBL" id="CCA23786.1"/>
    </source>
</evidence>
<organism evidence="1">
    <name type="scientific">Albugo laibachii Nc14</name>
    <dbReference type="NCBI Taxonomy" id="890382"/>
    <lineage>
        <taxon>Eukaryota</taxon>
        <taxon>Sar</taxon>
        <taxon>Stramenopiles</taxon>
        <taxon>Oomycota</taxon>
        <taxon>Peronosporomycetes</taxon>
        <taxon>Albuginales</taxon>
        <taxon>Albuginaceae</taxon>
        <taxon>Albugo</taxon>
    </lineage>
</organism>
<dbReference type="HOGENOM" id="CLU_060866_0_0_1"/>
<gene>
    <name evidence="1" type="primary">AlNc14C207G8834</name>
    <name evidence="1" type="ORF">ALNC14_099300</name>
</gene>
<dbReference type="EMBL" id="FR824252">
    <property type="protein sequence ID" value="CCA23786.1"/>
    <property type="molecule type" value="Genomic_DNA"/>
</dbReference>
<reference evidence="1" key="1">
    <citation type="journal article" date="2011" name="PLoS Biol.">
        <title>Gene gain and loss during evolution of obligate parasitism in the white rust pathogen of Arabidopsis thaliana.</title>
        <authorList>
            <person name="Kemen E."/>
            <person name="Gardiner A."/>
            <person name="Schultz-Larsen T."/>
            <person name="Kemen A.C."/>
            <person name="Balmuth A.L."/>
            <person name="Robert-Seilaniantz A."/>
            <person name="Bailey K."/>
            <person name="Holub E."/>
            <person name="Studholme D.J."/>
            <person name="Maclean D."/>
            <person name="Jones J.D."/>
        </authorList>
    </citation>
    <scope>NUCLEOTIDE SEQUENCE</scope>
</reference>